<evidence type="ECO:0000256" key="1">
    <source>
        <dbReference type="ARBA" id="ARBA00000077"/>
    </source>
</evidence>
<evidence type="ECO:0000256" key="11">
    <source>
        <dbReference type="ARBA" id="ARBA00023211"/>
    </source>
</evidence>
<dbReference type="GO" id="GO:0043137">
    <property type="term" value="P:DNA replication, removal of RNA primer"/>
    <property type="evidence" value="ECO:0007669"/>
    <property type="project" value="TreeGrafter"/>
</dbReference>
<dbReference type="GO" id="GO:0004523">
    <property type="term" value="F:RNA-DNA hybrid ribonuclease activity"/>
    <property type="evidence" value="ECO:0007669"/>
    <property type="project" value="UniProtKB-UniRule"/>
</dbReference>
<dbReference type="CDD" id="cd07182">
    <property type="entry name" value="RNase_HII_bacteria_HII_like"/>
    <property type="match status" value="1"/>
</dbReference>
<proteinExistence type="inferred from homology"/>
<keyword evidence="7 12" id="KW-0540">Nuclease</keyword>
<dbReference type="Proteomes" id="UP000289326">
    <property type="component" value="Chromosome"/>
</dbReference>
<protein>
    <recommendedName>
        <fullName evidence="13">Ribonuclease</fullName>
        <ecNumber evidence="13">3.1.26.4</ecNumber>
    </recommendedName>
</protein>
<dbReference type="Pfam" id="PF01351">
    <property type="entry name" value="RNase_HII"/>
    <property type="match status" value="1"/>
</dbReference>
<dbReference type="GO" id="GO:0005737">
    <property type="term" value="C:cytoplasm"/>
    <property type="evidence" value="ECO:0007669"/>
    <property type="project" value="UniProtKB-SubCell"/>
</dbReference>
<comment type="cofactor">
    <cofactor evidence="2">
        <name>Mg(2+)</name>
        <dbReference type="ChEBI" id="CHEBI:18420"/>
    </cofactor>
</comment>
<dbReference type="InterPro" id="IPR036397">
    <property type="entry name" value="RNaseH_sf"/>
</dbReference>
<dbReference type="PANTHER" id="PTHR10954">
    <property type="entry name" value="RIBONUCLEASE H2 SUBUNIT A"/>
    <property type="match status" value="1"/>
</dbReference>
<dbReference type="GO" id="GO:0046872">
    <property type="term" value="F:metal ion binding"/>
    <property type="evidence" value="ECO:0007669"/>
    <property type="project" value="UniProtKB-KW"/>
</dbReference>
<comment type="catalytic activity">
    <reaction evidence="1 12 13">
        <text>Endonucleolytic cleavage to 5'-phosphomonoester.</text>
        <dbReference type="EC" id="3.1.26.4"/>
    </reaction>
</comment>
<feature type="binding site" evidence="12">
    <location>
        <position position="21"/>
    </location>
    <ligand>
        <name>a divalent metal cation</name>
        <dbReference type="ChEBI" id="CHEBI:60240"/>
    </ligand>
</feature>
<dbReference type="OrthoDB" id="9803420at2"/>
<evidence type="ECO:0000256" key="13">
    <source>
        <dbReference type="RuleBase" id="RU003515"/>
    </source>
</evidence>
<dbReference type="GO" id="GO:0006298">
    <property type="term" value="P:mismatch repair"/>
    <property type="evidence" value="ECO:0007669"/>
    <property type="project" value="TreeGrafter"/>
</dbReference>
<dbReference type="AlphaFoldDB" id="A0A4P6MNU5"/>
<accession>A0A4P6MNU5</accession>
<comment type="function">
    <text evidence="3 13">Endonuclease that specifically degrades the RNA of RNA-DNA hybrids.</text>
</comment>
<feature type="binding site" evidence="12">
    <location>
        <position position="111"/>
    </location>
    <ligand>
        <name>a divalent metal cation</name>
        <dbReference type="ChEBI" id="CHEBI:60240"/>
    </ligand>
</feature>
<name>A0A4P6MNU5_9BACT</name>
<evidence type="ECO:0000256" key="3">
    <source>
        <dbReference type="ARBA" id="ARBA00004065"/>
    </source>
</evidence>
<dbReference type="NCBIfam" id="NF000595">
    <property type="entry name" value="PRK00015.1-3"/>
    <property type="match status" value="1"/>
</dbReference>
<evidence type="ECO:0000256" key="5">
    <source>
        <dbReference type="ARBA" id="ARBA00007383"/>
    </source>
</evidence>
<reference evidence="15 16" key="1">
    <citation type="submission" date="2019-01" db="EMBL/GenBank/DDBJ databases">
        <title>Complete sequence and annotation of the Mycoplasma phocirhinis strain 852T genome.</title>
        <authorList>
            <person name="Frasca S.Jr."/>
            <person name="Kutish G.F."/>
            <person name="Castellanos Gell J."/>
            <person name="Michaels D.L."/>
            <person name="Brown D.R."/>
        </authorList>
    </citation>
    <scope>NUCLEOTIDE SEQUENCE [LARGE SCALE GENOMIC DNA]</scope>
    <source>
        <strain evidence="15 16">852</strain>
    </source>
</reference>
<evidence type="ECO:0000256" key="4">
    <source>
        <dbReference type="ARBA" id="ARBA00004496"/>
    </source>
</evidence>
<dbReference type="GO" id="GO:0032299">
    <property type="term" value="C:ribonuclease H2 complex"/>
    <property type="evidence" value="ECO:0007669"/>
    <property type="project" value="TreeGrafter"/>
</dbReference>
<dbReference type="PANTHER" id="PTHR10954:SF18">
    <property type="entry name" value="RIBONUCLEASE HII"/>
    <property type="match status" value="1"/>
</dbReference>
<evidence type="ECO:0000256" key="8">
    <source>
        <dbReference type="ARBA" id="ARBA00022723"/>
    </source>
</evidence>
<comment type="cofactor">
    <cofactor evidence="12">
        <name>Mn(2+)</name>
        <dbReference type="ChEBI" id="CHEBI:29035"/>
    </cofactor>
    <cofactor evidence="12">
        <name>Mg(2+)</name>
        <dbReference type="ChEBI" id="CHEBI:18420"/>
    </cofactor>
    <text evidence="12">Manganese or magnesium. Binds 1 divalent metal ion per monomer in the absence of substrate. May bind a second metal ion after substrate binding.</text>
</comment>
<dbReference type="EC" id="3.1.26.4" evidence="13"/>
<evidence type="ECO:0000256" key="7">
    <source>
        <dbReference type="ARBA" id="ARBA00022722"/>
    </source>
</evidence>
<evidence type="ECO:0000259" key="14">
    <source>
        <dbReference type="PROSITE" id="PS51975"/>
    </source>
</evidence>
<organism evidence="15 16">
    <name type="scientific">Mycoplasmopsis phocirhinis</name>
    <dbReference type="NCBI Taxonomy" id="142650"/>
    <lineage>
        <taxon>Bacteria</taxon>
        <taxon>Bacillati</taxon>
        <taxon>Mycoplasmatota</taxon>
        <taxon>Mycoplasmoidales</taxon>
        <taxon>Metamycoplasmataceae</taxon>
        <taxon>Mycoplasmopsis</taxon>
    </lineage>
</organism>
<keyword evidence="11" id="KW-0464">Manganese</keyword>
<dbReference type="InterPro" id="IPR022898">
    <property type="entry name" value="RNase_HII"/>
</dbReference>
<keyword evidence="8 12" id="KW-0479">Metal-binding</keyword>
<comment type="subcellular location">
    <subcellularLocation>
        <location evidence="4">Cytoplasm</location>
    </subcellularLocation>
</comment>
<evidence type="ECO:0000256" key="9">
    <source>
        <dbReference type="ARBA" id="ARBA00022759"/>
    </source>
</evidence>
<evidence type="ECO:0000256" key="10">
    <source>
        <dbReference type="ARBA" id="ARBA00022801"/>
    </source>
</evidence>
<dbReference type="RefSeq" id="WP_130429144.1">
    <property type="nucleotide sequence ID" value="NZ_CP034841.1"/>
</dbReference>
<comment type="similarity">
    <text evidence="5 13">Belongs to the RNase HII family.</text>
</comment>
<dbReference type="Gene3D" id="3.30.420.10">
    <property type="entry name" value="Ribonuclease H-like superfamily/Ribonuclease H"/>
    <property type="match status" value="1"/>
</dbReference>
<feature type="domain" description="RNase H type-2" evidence="14">
    <location>
        <begin position="14"/>
        <end position="202"/>
    </location>
</feature>
<dbReference type="PROSITE" id="PS51975">
    <property type="entry name" value="RNASE_H_2"/>
    <property type="match status" value="1"/>
</dbReference>
<evidence type="ECO:0000313" key="16">
    <source>
        <dbReference type="Proteomes" id="UP000289326"/>
    </source>
</evidence>
<feature type="binding site" evidence="12">
    <location>
        <position position="20"/>
    </location>
    <ligand>
        <name>a divalent metal cation</name>
        <dbReference type="ChEBI" id="CHEBI:60240"/>
    </ligand>
</feature>
<keyword evidence="6" id="KW-0963">Cytoplasm</keyword>
<keyword evidence="16" id="KW-1185">Reference proteome</keyword>
<dbReference type="InterPro" id="IPR024567">
    <property type="entry name" value="RNase_HII/HIII_dom"/>
</dbReference>
<sequence>MYNLDIEKKYLHKNKILGIDEAGRGACAGPIVVAGVILPKKYKNNLIDDSKKISPKQRQKAFDIIKRDALAYSIKISNSDEVDKLNPKQATRKLMREIVEELNFTNLIITDYETINDINIEQLNLVKGDSQSLTVAAASILAKVFRDNYMQNLDIKYPQFCFGKHKGYCTKLHNELIKRYGVCPEHRKSYKNVINSLLFFTNNKI</sequence>
<evidence type="ECO:0000256" key="2">
    <source>
        <dbReference type="ARBA" id="ARBA00001946"/>
    </source>
</evidence>
<keyword evidence="10 12" id="KW-0378">Hydrolase</keyword>
<gene>
    <name evidence="15" type="ORF">EG856_00235</name>
</gene>
<keyword evidence="9 12" id="KW-0255">Endonuclease</keyword>
<evidence type="ECO:0000256" key="6">
    <source>
        <dbReference type="ARBA" id="ARBA00022490"/>
    </source>
</evidence>
<dbReference type="InterPro" id="IPR012337">
    <property type="entry name" value="RNaseH-like_sf"/>
</dbReference>
<dbReference type="InterPro" id="IPR001352">
    <property type="entry name" value="RNase_HII/HIII"/>
</dbReference>
<dbReference type="KEGG" id="mphi:EG856_00235"/>
<dbReference type="SUPFAM" id="SSF53098">
    <property type="entry name" value="Ribonuclease H-like"/>
    <property type="match status" value="1"/>
</dbReference>
<dbReference type="GO" id="GO:0003723">
    <property type="term" value="F:RNA binding"/>
    <property type="evidence" value="ECO:0007669"/>
    <property type="project" value="UniProtKB-UniRule"/>
</dbReference>
<evidence type="ECO:0000313" key="15">
    <source>
        <dbReference type="EMBL" id="QBF34366.1"/>
    </source>
</evidence>
<evidence type="ECO:0000256" key="12">
    <source>
        <dbReference type="PROSITE-ProRule" id="PRU01319"/>
    </source>
</evidence>
<dbReference type="EMBL" id="CP034841">
    <property type="protein sequence ID" value="QBF34366.1"/>
    <property type="molecule type" value="Genomic_DNA"/>
</dbReference>